<dbReference type="EMBL" id="NBWU01000001">
    <property type="protein sequence ID" value="PCE65814.1"/>
    <property type="molecule type" value="Genomic_DNA"/>
</dbReference>
<dbReference type="SUPFAM" id="SSF48695">
    <property type="entry name" value="Multiheme cytochromes"/>
    <property type="match status" value="1"/>
</dbReference>
<evidence type="ECO:0000256" key="1">
    <source>
        <dbReference type="SAM" id="Phobius"/>
    </source>
</evidence>
<dbReference type="AlphaFoldDB" id="A0A2A4GCV9"/>
<protein>
    <submittedName>
        <fullName evidence="2">Cytochrome C</fullName>
    </submittedName>
</protein>
<dbReference type="Gene3D" id="3.90.10.10">
    <property type="entry name" value="Cytochrome C3"/>
    <property type="match status" value="1"/>
</dbReference>
<accession>A0A2A4GCV9</accession>
<keyword evidence="1" id="KW-1133">Transmembrane helix</keyword>
<keyword evidence="3" id="KW-1185">Reference proteome</keyword>
<gene>
    <name evidence="2" type="ORF">B7P33_00465</name>
</gene>
<organism evidence="2 3">
    <name type="scientific">Sediminicola luteus</name>
    <dbReference type="NCBI Taxonomy" id="319238"/>
    <lineage>
        <taxon>Bacteria</taxon>
        <taxon>Pseudomonadati</taxon>
        <taxon>Bacteroidota</taxon>
        <taxon>Flavobacteriia</taxon>
        <taxon>Flavobacteriales</taxon>
        <taxon>Flavobacteriaceae</taxon>
        <taxon>Sediminicola</taxon>
    </lineage>
</organism>
<sequence>MKRIGIISFFGILLLSFIFLWNYSYRSGLEEAYIPLTEDNTTQWALPAERGVFENLDGSVDYSRMIIDEEHQRSLADYYYNRAYHGAPPYIPHPVADEKSMGGTSCLKCHGHGGFVAKFSAYAPVSPHPEMVNCRQCHVAKKSNSLFKEGLFASFETPLVGSNQALIGSPPMIPHQLQMRESCLSCHAGPSAPKEIRVTHPERVNCRQCHVPAENKETGIFIRQKK</sequence>
<keyword evidence="1" id="KW-0812">Transmembrane</keyword>
<dbReference type="InterPro" id="IPR036280">
    <property type="entry name" value="Multihaem_cyt_sf"/>
</dbReference>
<evidence type="ECO:0000313" key="2">
    <source>
        <dbReference type="EMBL" id="PCE65814.1"/>
    </source>
</evidence>
<dbReference type="Proteomes" id="UP000219559">
    <property type="component" value="Unassembled WGS sequence"/>
</dbReference>
<dbReference type="RefSeq" id="WP_097441343.1">
    <property type="nucleotide sequence ID" value="NZ_NBWU01000001.1"/>
</dbReference>
<evidence type="ECO:0000313" key="3">
    <source>
        <dbReference type="Proteomes" id="UP000219559"/>
    </source>
</evidence>
<feature type="transmembrane region" description="Helical" evidence="1">
    <location>
        <begin position="6"/>
        <end position="23"/>
    </location>
</feature>
<proteinExistence type="predicted"/>
<dbReference type="OrthoDB" id="269685at2"/>
<reference evidence="2 3" key="1">
    <citation type="submission" date="2017-04" db="EMBL/GenBank/DDBJ databases">
        <title>A new member of the family Flavobacteriaceae isolated from ascidians.</title>
        <authorList>
            <person name="Chen L."/>
        </authorList>
    </citation>
    <scope>NUCLEOTIDE SEQUENCE [LARGE SCALE GENOMIC DNA]</scope>
    <source>
        <strain evidence="2 3">HQA918</strain>
    </source>
</reference>
<name>A0A2A4GCV9_9FLAO</name>
<comment type="caution">
    <text evidence="2">The sequence shown here is derived from an EMBL/GenBank/DDBJ whole genome shotgun (WGS) entry which is preliminary data.</text>
</comment>
<keyword evidence="1" id="KW-0472">Membrane</keyword>